<dbReference type="EMBL" id="CP062310">
    <property type="protein sequence ID" value="QOJ78530.1"/>
    <property type="molecule type" value="Genomic_DNA"/>
</dbReference>
<accession>A0A7L9FFH2</accession>
<dbReference type="InParanoid" id="A0A7L9FFH2"/>
<dbReference type="GeneID" id="59149665"/>
<name>A0A7L9FFH2_9CREN</name>
<gene>
    <name evidence="1" type="ORF">IG193_07175</name>
</gene>
<organism evidence="1 2">
    <name type="scientific">Infirmifilum lucidum</name>
    <dbReference type="NCBI Taxonomy" id="2776706"/>
    <lineage>
        <taxon>Archaea</taxon>
        <taxon>Thermoproteota</taxon>
        <taxon>Thermoprotei</taxon>
        <taxon>Thermofilales</taxon>
        <taxon>Thermofilaceae</taxon>
        <taxon>Infirmifilum</taxon>
    </lineage>
</organism>
<evidence type="ECO:0000313" key="2">
    <source>
        <dbReference type="Proteomes" id="UP000594121"/>
    </source>
</evidence>
<dbReference type="RefSeq" id="WP_192818502.1">
    <property type="nucleotide sequence ID" value="NZ_CP062310.1"/>
</dbReference>
<dbReference type="Proteomes" id="UP000594121">
    <property type="component" value="Chromosome"/>
</dbReference>
<keyword evidence="2" id="KW-1185">Reference proteome</keyword>
<reference evidence="1 2" key="1">
    <citation type="submission" date="2020-10" db="EMBL/GenBank/DDBJ databases">
        <title>Thermofilum lucidum 3507LT sp. nov. a novel member of Thermofilaceae family isolated from Chile hot spring, and proposal of description order Thermofilales.</title>
        <authorList>
            <person name="Zayulina K.S."/>
            <person name="Elcheninov A.G."/>
            <person name="Toshchakov S.V."/>
            <person name="Kublanov I.V."/>
        </authorList>
    </citation>
    <scope>NUCLEOTIDE SEQUENCE [LARGE SCALE GENOMIC DNA]</scope>
    <source>
        <strain evidence="1 2">3507LT</strain>
    </source>
</reference>
<sequence length="276" mass="31333">MSEEAVYDALVLVLPEAYRALQEAGHPKTANFDNLKRDLPFLVATANERLKGMGISVDDSQLQEFFRYSITALIRSYRDGDWRPYVFMNELFYEVLPVKRALEWVLNTAPLPPSPNIGEINNVTPLVLARVASRVGGRQVLMLERANLENTLFREITDEYVRRYSMNLTLVSLENAQEVDKLRESLDMFFAGSLGGWKLGWRSIVSLAMLLLKRRGILALLLPLNSREGLKTLLGLFDVPEYPSLDQVAGDLQKSRFTNIRVNRERGFAAVVAVKR</sequence>
<evidence type="ECO:0000313" key="1">
    <source>
        <dbReference type="EMBL" id="QOJ78530.1"/>
    </source>
</evidence>
<proteinExistence type="predicted"/>
<protein>
    <submittedName>
        <fullName evidence="1">Uncharacterized protein</fullName>
    </submittedName>
</protein>
<dbReference type="AlphaFoldDB" id="A0A7L9FFH2"/>
<dbReference type="KEGG" id="thel:IG193_07175"/>